<protein>
    <submittedName>
        <fullName evidence="2">Uncharacterized protein</fullName>
    </submittedName>
</protein>
<keyword evidence="1" id="KW-0812">Transmembrane</keyword>
<reference evidence="3" key="1">
    <citation type="journal article" date="2019" name="Int. J. Syst. Evol. Microbiol.">
        <title>The Global Catalogue of Microorganisms (GCM) 10K type strain sequencing project: providing services to taxonomists for standard genome sequencing and annotation.</title>
        <authorList>
            <consortium name="The Broad Institute Genomics Platform"/>
            <consortium name="The Broad Institute Genome Sequencing Center for Infectious Disease"/>
            <person name="Wu L."/>
            <person name="Ma J."/>
        </authorList>
    </citation>
    <scope>NUCLEOTIDE SEQUENCE [LARGE SCALE GENOMIC DNA]</scope>
    <source>
        <strain evidence="3">JCM 15976</strain>
    </source>
</reference>
<keyword evidence="1" id="KW-0472">Membrane</keyword>
<feature type="transmembrane region" description="Helical" evidence="1">
    <location>
        <begin position="7"/>
        <end position="28"/>
    </location>
</feature>
<dbReference type="RefSeq" id="WP_262732897.1">
    <property type="nucleotide sequence ID" value="NZ_BAAAGF010000002.1"/>
</dbReference>
<gene>
    <name evidence="2" type="ORF">GCM10009431_15800</name>
</gene>
<sequence>MSSKKILKIVAGVIIFITLPSLLLFGYLHFKYDEDLPVGTQNEQADALAKKMLTALDYEAYKNTKYIEWTYKKRRHYKWKKSEHSCTVYWEEYKVDLKLNELNSSKAYVHNFKVEGEQAKNLIAEAHTYFSEDSFWLVAPYRVFDEGVTRSVVNVNGKQELLVNYQPDDTYLWQLDANGMPTSFKMWNDKLPFDGVELSWKDWTTTESGAKLPTFHKFMFFGMELQDVKGTK</sequence>
<name>A0ABP3UYQ3_9FLAO</name>
<dbReference type="EMBL" id="BAAAGF010000002">
    <property type="protein sequence ID" value="GAA0743049.1"/>
    <property type="molecule type" value="Genomic_DNA"/>
</dbReference>
<accession>A0ABP3UYQ3</accession>
<keyword evidence="3" id="KW-1185">Reference proteome</keyword>
<keyword evidence="1" id="KW-1133">Transmembrane helix</keyword>
<evidence type="ECO:0000256" key="1">
    <source>
        <dbReference type="SAM" id="Phobius"/>
    </source>
</evidence>
<dbReference type="Proteomes" id="UP001500736">
    <property type="component" value="Unassembled WGS sequence"/>
</dbReference>
<proteinExistence type="predicted"/>
<comment type="caution">
    <text evidence="2">The sequence shown here is derived from an EMBL/GenBank/DDBJ whole genome shotgun (WGS) entry which is preliminary data.</text>
</comment>
<evidence type="ECO:0000313" key="3">
    <source>
        <dbReference type="Proteomes" id="UP001500736"/>
    </source>
</evidence>
<evidence type="ECO:0000313" key="2">
    <source>
        <dbReference type="EMBL" id="GAA0743049.1"/>
    </source>
</evidence>
<organism evidence="2 3">
    <name type="scientific">Gaetbulibacter jejuensis</name>
    <dbReference type="NCBI Taxonomy" id="584607"/>
    <lineage>
        <taxon>Bacteria</taxon>
        <taxon>Pseudomonadati</taxon>
        <taxon>Bacteroidota</taxon>
        <taxon>Flavobacteriia</taxon>
        <taxon>Flavobacteriales</taxon>
        <taxon>Flavobacteriaceae</taxon>
        <taxon>Gaetbulibacter</taxon>
    </lineage>
</organism>